<comment type="caution">
    <text evidence="2">The sequence shown here is derived from an EMBL/GenBank/DDBJ whole genome shotgun (WGS) entry which is preliminary data.</text>
</comment>
<feature type="compositionally biased region" description="Basic residues" evidence="1">
    <location>
        <begin position="386"/>
        <end position="396"/>
    </location>
</feature>
<feature type="compositionally biased region" description="Pro residues" evidence="1">
    <location>
        <begin position="191"/>
        <end position="201"/>
    </location>
</feature>
<feature type="compositionally biased region" description="Gly residues" evidence="1">
    <location>
        <begin position="414"/>
        <end position="425"/>
    </location>
</feature>
<dbReference type="OMA" id="FFNPNQM"/>
<dbReference type="Proteomes" id="UP000266841">
    <property type="component" value="Unassembled WGS sequence"/>
</dbReference>
<feature type="region of interest" description="Disordered" evidence="1">
    <location>
        <begin position="376"/>
        <end position="438"/>
    </location>
</feature>
<feature type="region of interest" description="Disordered" evidence="1">
    <location>
        <begin position="86"/>
        <end position="305"/>
    </location>
</feature>
<dbReference type="Pfam" id="PF04910">
    <property type="entry name" value="Tcf25"/>
    <property type="match status" value="1"/>
</dbReference>
<feature type="compositionally biased region" description="Basic and acidic residues" evidence="1">
    <location>
        <begin position="289"/>
        <end position="302"/>
    </location>
</feature>
<proteinExistence type="predicted"/>
<feature type="compositionally biased region" description="Basic residues" evidence="1">
    <location>
        <begin position="340"/>
        <end position="352"/>
    </location>
</feature>
<evidence type="ECO:0000256" key="1">
    <source>
        <dbReference type="SAM" id="MobiDB-lite"/>
    </source>
</evidence>
<protein>
    <submittedName>
        <fullName evidence="2">Uncharacterized protein</fullName>
    </submittedName>
</protein>
<evidence type="ECO:0000313" key="3">
    <source>
        <dbReference type="Proteomes" id="UP000266841"/>
    </source>
</evidence>
<dbReference type="OrthoDB" id="205993at2759"/>
<gene>
    <name evidence="2" type="ORF">THAOC_23656</name>
</gene>
<dbReference type="EMBL" id="AGNL01031391">
    <property type="protein sequence ID" value="EJK56453.1"/>
    <property type="molecule type" value="Genomic_DNA"/>
</dbReference>
<organism evidence="2 3">
    <name type="scientific">Thalassiosira oceanica</name>
    <name type="common">Marine diatom</name>
    <dbReference type="NCBI Taxonomy" id="159749"/>
    <lineage>
        <taxon>Eukaryota</taxon>
        <taxon>Sar</taxon>
        <taxon>Stramenopiles</taxon>
        <taxon>Ochrophyta</taxon>
        <taxon>Bacillariophyta</taxon>
        <taxon>Coscinodiscophyceae</taxon>
        <taxon>Thalassiosirophycidae</taxon>
        <taxon>Thalassiosirales</taxon>
        <taxon>Thalassiosiraceae</taxon>
        <taxon>Thalassiosira</taxon>
    </lineage>
</organism>
<accession>K0RRK0</accession>
<feature type="region of interest" description="Disordered" evidence="1">
    <location>
        <begin position="326"/>
        <end position="359"/>
    </location>
</feature>
<sequence length="642" mass="67560">MSDTYQEADRAYRQLLSASGGASAAAGGGLHDPNALAMFVADNPFFAETLLQLAMVLLYVNDRARGNDLLRRCLFVYETALPGSVLPGGDGRRLRRGPRGRRRVVQLGTLLVPLPDHADERHGRLPRPGPRHRPVPPEPRPREGSRGLPPDTRLLRPGVPSPPGGRERGGGRPRREVRGRPGRVRQGRRPPQGPAHGPPPRVRPRRDAQLGVLVRARAVPPLGRRGRRRADEGARRRRTRLGPDEVPPVPAPDPGGEQGRRVRTVVPVGLAGGSRTIRGGRDGGGGDGAGRRGEGGEGERGAPRGHLRQAVSQALGGGGRFALDVHVRRQGGGGGGREGRRWRRGRRRRGGPRRAQAGVLACPREVRVVRPERVRGLVPDVPPGGHRARSQPRRAGRAQGGRGDARGEGRRGRAPGGPGPRAGGRGGRRGAPRPGLAAAAALPPESPAVGAGRRGGPAAQAGVMLSLARETTSFVRSFVQNRLSGLPGRCEGGIGRSASATLSFTLADSRVARHRGSIEARIPQKSGLARVVELLLVRLAAPPASLVAVSLGAPALRRGRHAVDVLAFRYVLAAPAVDLLVVVLAEPTEAALGLVTLRLSTDGHVLVGGGRGRGGEGEGDESGRELHTCGLDVLRRSGDGML</sequence>
<name>K0RRK0_THAOC</name>
<dbReference type="InterPro" id="IPR006994">
    <property type="entry name" value="TCF25/Rqc1"/>
</dbReference>
<feature type="compositionally biased region" description="Basic residues" evidence="1">
    <location>
        <begin position="93"/>
        <end position="104"/>
    </location>
</feature>
<keyword evidence="3" id="KW-1185">Reference proteome</keyword>
<evidence type="ECO:0000313" key="2">
    <source>
        <dbReference type="EMBL" id="EJK56453.1"/>
    </source>
</evidence>
<reference evidence="2 3" key="1">
    <citation type="journal article" date="2012" name="Genome Biol.">
        <title>Genome and low-iron response of an oceanic diatom adapted to chronic iron limitation.</title>
        <authorList>
            <person name="Lommer M."/>
            <person name="Specht M."/>
            <person name="Roy A.S."/>
            <person name="Kraemer L."/>
            <person name="Andreson R."/>
            <person name="Gutowska M.A."/>
            <person name="Wolf J."/>
            <person name="Bergner S.V."/>
            <person name="Schilhabel M.B."/>
            <person name="Klostermeier U.C."/>
            <person name="Beiko R.G."/>
            <person name="Rosenstiel P."/>
            <person name="Hippler M."/>
            <person name="Laroche J."/>
        </authorList>
    </citation>
    <scope>NUCLEOTIDE SEQUENCE [LARGE SCALE GENOMIC DNA]</scope>
    <source>
        <strain evidence="2 3">CCMP1005</strain>
    </source>
</reference>
<feature type="compositionally biased region" description="Basic and acidic residues" evidence="1">
    <location>
        <begin position="165"/>
        <end position="179"/>
    </location>
</feature>
<dbReference type="AlphaFoldDB" id="K0RRK0"/>